<dbReference type="SUPFAM" id="SSF52972">
    <property type="entry name" value="ITPase-like"/>
    <property type="match status" value="1"/>
</dbReference>
<comment type="caution">
    <text evidence="4">Lacks conserved residue(s) required for the propagation of feature annotation.</text>
</comment>
<dbReference type="GO" id="GO:0036221">
    <property type="term" value="F:UTP diphosphatase activity"/>
    <property type="evidence" value="ECO:0007669"/>
    <property type="project" value="RHEA"/>
</dbReference>
<dbReference type="PANTHER" id="PTHR43213">
    <property type="entry name" value="BIFUNCTIONAL DTTP/UTP PYROPHOSPHATASE/METHYLTRANSFERASE PROTEIN-RELATED"/>
    <property type="match status" value="1"/>
</dbReference>
<dbReference type="PANTHER" id="PTHR43213:SF5">
    <property type="entry name" value="BIFUNCTIONAL DTTP_UTP PYROPHOSPHATASE_METHYLTRANSFERASE PROTEIN-RELATED"/>
    <property type="match status" value="1"/>
</dbReference>
<feature type="site" description="Important for substrate specificity" evidence="4">
    <location>
        <position position="70"/>
    </location>
</feature>
<dbReference type="InterPro" id="IPR003697">
    <property type="entry name" value="Maf-like"/>
</dbReference>
<evidence type="ECO:0000256" key="2">
    <source>
        <dbReference type="ARBA" id="ARBA00022801"/>
    </source>
</evidence>
<dbReference type="Pfam" id="PF02545">
    <property type="entry name" value="Maf"/>
    <property type="match status" value="1"/>
</dbReference>
<dbReference type="Gene3D" id="3.90.950.10">
    <property type="match status" value="1"/>
</dbReference>
<protein>
    <recommendedName>
        <fullName evidence="4">dTTP/UTP pyrophosphatase</fullName>
        <shortName evidence="4">dTTPase/UTPase</shortName>
        <ecNumber evidence="4">3.6.1.9</ecNumber>
    </recommendedName>
    <alternativeName>
        <fullName evidence="4">Nucleoside triphosphate pyrophosphatase</fullName>
    </alternativeName>
    <alternativeName>
        <fullName evidence="4">Nucleotide pyrophosphatase</fullName>
        <shortName evidence="4">Nucleotide PPase</shortName>
    </alternativeName>
</protein>
<dbReference type="GO" id="GO:0036218">
    <property type="term" value="F:dTTP diphosphatase activity"/>
    <property type="evidence" value="ECO:0007669"/>
    <property type="project" value="RHEA"/>
</dbReference>
<dbReference type="AlphaFoldDB" id="A0A520RUA8"/>
<name>A0A520RUA8_9GAMM</name>
<comment type="catalytic activity">
    <reaction evidence="4">
        <text>dTTP + H2O = dTMP + diphosphate + H(+)</text>
        <dbReference type="Rhea" id="RHEA:28534"/>
        <dbReference type="ChEBI" id="CHEBI:15377"/>
        <dbReference type="ChEBI" id="CHEBI:15378"/>
        <dbReference type="ChEBI" id="CHEBI:33019"/>
        <dbReference type="ChEBI" id="CHEBI:37568"/>
        <dbReference type="ChEBI" id="CHEBI:63528"/>
        <dbReference type="EC" id="3.6.1.9"/>
    </reaction>
</comment>
<evidence type="ECO:0000256" key="1">
    <source>
        <dbReference type="ARBA" id="ARBA00001968"/>
    </source>
</evidence>
<dbReference type="EMBL" id="SHAH01000118">
    <property type="protein sequence ID" value="RZO73785.1"/>
    <property type="molecule type" value="Genomic_DNA"/>
</dbReference>
<evidence type="ECO:0000256" key="3">
    <source>
        <dbReference type="ARBA" id="ARBA00023080"/>
    </source>
</evidence>
<keyword evidence="4" id="KW-0963">Cytoplasm</keyword>
<organism evidence="5 6">
    <name type="scientific">OM182 bacterium</name>
    <dbReference type="NCBI Taxonomy" id="2510334"/>
    <lineage>
        <taxon>Bacteria</taxon>
        <taxon>Pseudomonadati</taxon>
        <taxon>Pseudomonadota</taxon>
        <taxon>Gammaproteobacteria</taxon>
        <taxon>OMG group</taxon>
        <taxon>OM182 clade</taxon>
    </lineage>
</organism>
<dbReference type="NCBIfam" id="TIGR00172">
    <property type="entry name" value="maf"/>
    <property type="match status" value="1"/>
</dbReference>
<dbReference type="GO" id="GO:0009117">
    <property type="term" value="P:nucleotide metabolic process"/>
    <property type="evidence" value="ECO:0007669"/>
    <property type="project" value="UniProtKB-KW"/>
</dbReference>
<comment type="catalytic activity">
    <reaction evidence="4">
        <text>UTP + H2O = UMP + diphosphate + H(+)</text>
        <dbReference type="Rhea" id="RHEA:29395"/>
        <dbReference type="ChEBI" id="CHEBI:15377"/>
        <dbReference type="ChEBI" id="CHEBI:15378"/>
        <dbReference type="ChEBI" id="CHEBI:33019"/>
        <dbReference type="ChEBI" id="CHEBI:46398"/>
        <dbReference type="ChEBI" id="CHEBI:57865"/>
        <dbReference type="EC" id="3.6.1.9"/>
    </reaction>
</comment>
<evidence type="ECO:0000313" key="5">
    <source>
        <dbReference type="EMBL" id="RZO73785.1"/>
    </source>
</evidence>
<accession>A0A520RUA8</accession>
<gene>
    <name evidence="5" type="ORF">EVA69_06465</name>
</gene>
<dbReference type="GO" id="GO:0005737">
    <property type="term" value="C:cytoplasm"/>
    <property type="evidence" value="ECO:0007669"/>
    <property type="project" value="UniProtKB-SubCell"/>
</dbReference>
<comment type="cofactor">
    <cofactor evidence="1 4">
        <name>a divalent metal cation</name>
        <dbReference type="ChEBI" id="CHEBI:60240"/>
    </cofactor>
</comment>
<comment type="subcellular location">
    <subcellularLocation>
        <location evidence="4">Cytoplasm</location>
    </subcellularLocation>
</comment>
<comment type="function">
    <text evidence="4">Nucleoside triphosphate pyrophosphatase that hydrolyzes dTTP and UTP. May have a dual role in cell division arrest and in preventing the incorporation of modified nucleotides into cellular nucleic acids.</text>
</comment>
<keyword evidence="2 4" id="KW-0378">Hydrolase</keyword>
<dbReference type="Proteomes" id="UP000320404">
    <property type="component" value="Unassembled WGS sequence"/>
</dbReference>
<sequence length="201" mass="21234">MLILASASPRRAQLLEQIGVTFAQAPQEIDETPAAGESAEALAERLALKKARAAYAVQEQSGCIVLGSDTVVVAGDAILGKPEHADDALRMLTLLSNRRHRVCTAVSLVSGNRSASRLSVTGVSFREIKLKEAQAYWETGEPHGKAGAYAIQGLGAVFIEQISGSYSGVMGLPLYETAQLLAEFGIPILPPSTASQRACTR</sequence>
<comment type="caution">
    <text evidence="5">The sequence shown here is derived from an EMBL/GenBank/DDBJ whole genome shotgun (WGS) entry which is preliminary data.</text>
</comment>
<feature type="site" description="Important for substrate specificity" evidence="4">
    <location>
        <position position="152"/>
    </location>
</feature>
<dbReference type="HAMAP" id="MF_00528">
    <property type="entry name" value="Maf"/>
    <property type="match status" value="1"/>
</dbReference>
<reference evidence="5 6" key="1">
    <citation type="submission" date="2019-02" db="EMBL/GenBank/DDBJ databases">
        <title>Prokaryotic population dynamics and viral predation in marine succession experiment using metagenomics: the confinement effect.</title>
        <authorList>
            <person name="Haro-Moreno J.M."/>
            <person name="Rodriguez-Valera F."/>
            <person name="Lopez-Perez M."/>
        </authorList>
    </citation>
    <scope>NUCLEOTIDE SEQUENCE [LARGE SCALE GENOMIC DNA]</scope>
    <source>
        <strain evidence="5">MED-G158</strain>
    </source>
</reference>
<dbReference type="PIRSF" id="PIRSF006305">
    <property type="entry name" value="Maf"/>
    <property type="match status" value="1"/>
</dbReference>
<evidence type="ECO:0000313" key="6">
    <source>
        <dbReference type="Proteomes" id="UP000320404"/>
    </source>
</evidence>
<feature type="site" description="Important for substrate specificity" evidence="4">
    <location>
        <position position="10"/>
    </location>
</feature>
<dbReference type="EC" id="3.6.1.9" evidence="4"/>
<comment type="similarity">
    <text evidence="4">Belongs to the Maf family. YhdE subfamily.</text>
</comment>
<proteinExistence type="inferred from homology"/>
<dbReference type="InterPro" id="IPR029001">
    <property type="entry name" value="ITPase-like_fam"/>
</dbReference>
<keyword evidence="3 4" id="KW-0546">Nucleotide metabolism</keyword>
<feature type="active site" description="Proton acceptor" evidence="4">
    <location>
        <position position="69"/>
    </location>
</feature>
<evidence type="ECO:0000256" key="4">
    <source>
        <dbReference type="HAMAP-Rule" id="MF_00528"/>
    </source>
</evidence>
<dbReference type="CDD" id="cd00555">
    <property type="entry name" value="Maf"/>
    <property type="match status" value="1"/>
</dbReference>